<protein>
    <submittedName>
        <fullName evidence="5">ABC transporter, ATP-binding protein</fullName>
    </submittedName>
</protein>
<reference evidence="5 6" key="1">
    <citation type="submission" date="2007-08" db="EMBL/GenBank/DDBJ databases">
        <title>Draft genome sequence of Clostridium leptum (DSM 753).</title>
        <authorList>
            <person name="Sudarsanam P."/>
            <person name="Ley R."/>
            <person name="Guruge J."/>
            <person name="Turnbaugh P.J."/>
            <person name="Mahowald M."/>
            <person name="Liep D."/>
            <person name="Gordon J."/>
        </authorList>
    </citation>
    <scope>NUCLEOTIDE SEQUENCE [LARGE SCALE GENOMIC DNA]</scope>
    <source>
        <strain evidence="5 6">DSM 753</strain>
    </source>
</reference>
<dbReference type="InterPro" id="IPR003439">
    <property type="entry name" value="ABC_transporter-like_ATP-bd"/>
</dbReference>
<dbReference type="GO" id="GO:0005524">
    <property type="term" value="F:ATP binding"/>
    <property type="evidence" value="ECO:0007669"/>
    <property type="project" value="UniProtKB-KW"/>
</dbReference>
<evidence type="ECO:0000256" key="1">
    <source>
        <dbReference type="ARBA" id="ARBA00022741"/>
    </source>
</evidence>
<dbReference type="PANTHER" id="PTHR42855">
    <property type="entry name" value="ABC TRANSPORTER ATP-BINDING SUBUNIT"/>
    <property type="match status" value="1"/>
</dbReference>
<name>A7VVK1_9FIRM</name>
<feature type="domain" description="ABC transporter" evidence="4">
    <location>
        <begin position="56"/>
        <end position="265"/>
    </location>
</feature>
<accession>A7VVK1</accession>
<evidence type="ECO:0000259" key="4">
    <source>
        <dbReference type="PROSITE" id="PS50893"/>
    </source>
</evidence>
<keyword evidence="3" id="KW-0175">Coiled coil</keyword>
<dbReference type="EMBL" id="ABCB02000019">
    <property type="protein sequence ID" value="EDO61002.1"/>
    <property type="molecule type" value="Genomic_DNA"/>
</dbReference>
<dbReference type="NCBIfam" id="NF000355">
    <property type="entry name" value="ribo_prot_ABC_F"/>
    <property type="match status" value="1"/>
</dbReference>
<evidence type="ECO:0000313" key="5">
    <source>
        <dbReference type="EMBL" id="EDO61002.1"/>
    </source>
</evidence>
<dbReference type="InterPro" id="IPR027417">
    <property type="entry name" value="P-loop_NTPase"/>
</dbReference>
<feature type="domain" description="ABC transporter" evidence="4">
    <location>
        <begin position="362"/>
        <end position="544"/>
    </location>
</feature>
<dbReference type="Gene3D" id="3.40.50.300">
    <property type="entry name" value="P-loop containing nucleotide triphosphate hydrolases"/>
    <property type="match status" value="2"/>
</dbReference>
<dbReference type="InterPro" id="IPR003593">
    <property type="entry name" value="AAA+_ATPase"/>
</dbReference>
<organism evidence="5 6">
    <name type="scientific">[Clostridium] leptum DSM 753</name>
    <dbReference type="NCBI Taxonomy" id="428125"/>
    <lineage>
        <taxon>Bacteria</taxon>
        <taxon>Bacillati</taxon>
        <taxon>Bacillota</taxon>
        <taxon>Clostridia</taxon>
        <taxon>Eubacteriales</taxon>
        <taxon>Oscillospiraceae</taxon>
        <taxon>Oscillospiraceae incertae sedis</taxon>
    </lineage>
</organism>
<dbReference type="PANTHER" id="PTHR42855:SF2">
    <property type="entry name" value="DRUG RESISTANCE ABC TRANSPORTER,ATP-BINDING PROTEIN"/>
    <property type="match status" value="1"/>
</dbReference>
<dbReference type="HOGENOM" id="CLU_000604_36_3_9"/>
<dbReference type="SUPFAM" id="SSF52540">
    <property type="entry name" value="P-loop containing nucleoside triphosphate hydrolases"/>
    <property type="match status" value="2"/>
</dbReference>
<gene>
    <name evidence="5" type="ORF">CLOLEP_02614</name>
</gene>
<reference evidence="5 6" key="2">
    <citation type="submission" date="2007-08" db="EMBL/GenBank/DDBJ databases">
        <authorList>
            <person name="Fulton L."/>
            <person name="Clifton S."/>
            <person name="Fulton B."/>
            <person name="Xu J."/>
            <person name="Minx P."/>
            <person name="Pepin K.H."/>
            <person name="Johnson M."/>
            <person name="Thiruvilangam P."/>
            <person name="Bhonagiri V."/>
            <person name="Nash W.E."/>
            <person name="Wang C."/>
            <person name="Mardis E.R."/>
            <person name="Wilson R.K."/>
        </authorList>
    </citation>
    <scope>NUCLEOTIDE SEQUENCE [LARGE SCALE GENOMIC DNA]</scope>
    <source>
        <strain evidence="5 6">DSM 753</strain>
    </source>
</reference>
<dbReference type="SMART" id="SM00382">
    <property type="entry name" value="AAA"/>
    <property type="match status" value="2"/>
</dbReference>
<keyword evidence="2 5" id="KW-0067">ATP-binding</keyword>
<dbReference type="PROSITE" id="PS00211">
    <property type="entry name" value="ABC_TRANSPORTER_1"/>
    <property type="match status" value="2"/>
</dbReference>
<dbReference type="GO" id="GO:0016887">
    <property type="term" value="F:ATP hydrolysis activity"/>
    <property type="evidence" value="ECO:0007669"/>
    <property type="project" value="InterPro"/>
</dbReference>
<dbReference type="InterPro" id="IPR017871">
    <property type="entry name" value="ABC_transporter-like_CS"/>
</dbReference>
<comment type="caution">
    <text evidence="5">The sequence shown here is derived from an EMBL/GenBank/DDBJ whole genome shotgun (WGS) entry which is preliminary data.</text>
</comment>
<evidence type="ECO:0000256" key="3">
    <source>
        <dbReference type="SAM" id="Coils"/>
    </source>
</evidence>
<dbReference type="CDD" id="cd03221">
    <property type="entry name" value="ABCF_EF-3"/>
    <property type="match status" value="2"/>
</dbReference>
<sequence>MTIRRLFYWHNGKPLIWQQKNSGLSFYRRQKQFQLSRTTGDNKILRQEVRLFMSMIQISNLTFAYEGGYDNIFENLSLQIDTSWKLGLVGRNGRGKTTLLKLLMGQYSYQGQISADTQFDYFPFTIEDPRQSALEAALGVCPDCPDWILLREFSKLKIEEETYRRPYITLSLGERTKILLAALFAKENRFLLIDEPTNHLDQPARRLVGDYLAGKQGFILVSHDRAFLDRCTDHILSINPSELQIQKGNFSSWQENKRRQDQFELSQSEKLKKEIGRLSGAARQASQWAGRVEREKYGSQSSGLRPDRGYLGHKSAKMMKRAKALETRRLDALREKEELLKNLEHTEDLRIRPLPFSGRRLAELKEVSIQYGNLTACKGVSFAIEPGDRIVLQGKNGSGKSSVLKLLLGEALSFSGQLTKDSRLNISYVSQDTSRLKGSLTEYAAARGLEESYLKAMLRKMGFSRGQLEKDCSDFSGGQKKKVLIAGSLCEAAHLYLWDEPLNDIDLFTRIQIEELLLAGKPTLVFVEHDAIFASKIATKAVNL</sequence>
<proteinExistence type="predicted"/>
<dbReference type="InterPro" id="IPR051309">
    <property type="entry name" value="ABCF_ATPase"/>
</dbReference>
<evidence type="ECO:0000256" key="2">
    <source>
        <dbReference type="ARBA" id="ARBA00022840"/>
    </source>
</evidence>
<evidence type="ECO:0000313" key="6">
    <source>
        <dbReference type="Proteomes" id="UP000003490"/>
    </source>
</evidence>
<dbReference type="Proteomes" id="UP000003490">
    <property type="component" value="Unassembled WGS sequence"/>
</dbReference>
<feature type="coiled-coil region" evidence="3">
    <location>
        <begin position="322"/>
        <end position="349"/>
    </location>
</feature>
<keyword evidence="1" id="KW-0547">Nucleotide-binding</keyword>
<dbReference type="eggNOG" id="COG0488">
    <property type="taxonomic scope" value="Bacteria"/>
</dbReference>
<dbReference type="Pfam" id="PF00005">
    <property type="entry name" value="ABC_tran"/>
    <property type="match status" value="2"/>
</dbReference>
<dbReference type="PROSITE" id="PS50893">
    <property type="entry name" value="ABC_TRANSPORTER_2"/>
    <property type="match status" value="2"/>
</dbReference>
<dbReference type="AlphaFoldDB" id="A7VVK1"/>